<dbReference type="Proteomes" id="UP001341820">
    <property type="component" value="Unassembled WGS sequence"/>
</dbReference>
<dbReference type="InterPro" id="IPR009000">
    <property type="entry name" value="Transl_B-barrel_sf"/>
</dbReference>
<evidence type="ECO:0000256" key="1">
    <source>
        <dbReference type="ARBA" id="ARBA00022741"/>
    </source>
</evidence>
<dbReference type="CDD" id="cd03697">
    <property type="entry name" value="EFTU_II"/>
    <property type="match status" value="1"/>
</dbReference>
<dbReference type="InterPro" id="IPR004160">
    <property type="entry name" value="Transl_elong_EFTu/EF1A_C"/>
</dbReference>
<dbReference type="PROSITE" id="PS00301">
    <property type="entry name" value="G_TR_1"/>
    <property type="match status" value="1"/>
</dbReference>
<dbReference type="Gene3D" id="2.40.30.10">
    <property type="entry name" value="Translation factors"/>
    <property type="match status" value="2"/>
</dbReference>
<dbReference type="NCBIfam" id="NF009373">
    <property type="entry name" value="PRK12736.1"/>
    <property type="match status" value="1"/>
</dbReference>
<dbReference type="Gene3D" id="3.40.50.300">
    <property type="entry name" value="P-loop containing nucleotide triphosphate hydrolases"/>
    <property type="match status" value="1"/>
</dbReference>
<feature type="binding site" evidence="8">
    <location>
        <position position="26"/>
    </location>
    <ligand>
        <name>Mg(2+)</name>
        <dbReference type="ChEBI" id="CHEBI:18420"/>
    </ligand>
</feature>
<keyword evidence="1 8" id="KW-0547">Nucleotide-binding</keyword>
<evidence type="ECO:0000256" key="7">
    <source>
        <dbReference type="ARBA" id="ARBA00029554"/>
    </source>
</evidence>
<evidence type="ECO:0000256" key="6">
    <source>
        <dbReference type="ARBA" id="ARBA00023134"/>
    </source>
</evidence>
<dbReference type="CDD" id="cd01884">
    <property type="entry name" value="EF_Tu"/>
    <property type="match status" value="1"/>
</dbReference>
<dbReference type="SUPFAM" id="SSF52540">
    <property type="entry name" value="P-loop containing nucleoside triphosphate hydrolases"/>
    <property type="match status" value="1"/>
</dbReference>
<name>A0ABU6NQ80_9BACI</name>
<feature type="binding site" evidence="8">
    <location>
        <begin position="19"/>
        <end position="26"/>
    </location>
    <ligand>
        <name>GTP</name>
        <dbReference type="ChEBI" id="CHEBI:37565"/>
    </ligand>
</feature>
<keyword evidence="5 8" id="KW-0648">Protein biosynthesis</keyword>
<dbReference type="Pfam" id="PF03143">
    <property type="entry name" value="GTP_EFTU_D3"/>
    <property type="match status" value="1"/>
</dbReference>
<dbReference type="InterPro" id="IPR005225">
    <property type="entry name" value="Small_GTP-bd"/>
</dbReference>
<keyword evidence="3 8" id="KW-0378">Hydrolase</keyword>
<dbReference type="InterPro" id="IPR050055">
    <property type="entry name" value="EF-Tu_GTPase"/>
</dbReference>
<dbReference type="NCBIfam" id="TIGR00485">
    <property type="entry name" value="EF-Tu"/>
    <property type="match status" value="1"/>
</dbReference>
<evidence type="ECO:0000313" key="10">
    <source>
        <dbReference type="EMBL" id="MED4128942.1"/>
    </source>
</evidence>
<keyword evidence="8" id="KW-0963">Cytoplasm</keyword>
<keyword evidence="8" id="KW-0479">Metal-binding</keyword>
<comment type="caution">
    <text evidence="10">The sequence shown here is derived from an EMBL/GenBank/DDBJ whole genome shotgun (WGS) entry which is preliminary data.</text>
</comment>
<dbReference type="CDD" id="cd03707">
    <property type="entry name" value="EFTU_III"/>
    <property type="match status" value="1"/>
</dbReference>
<comment type="function">
    <text evidence="8">GTP hydrolase that promotes the GTP-dependent binding of aminoacyl-tRNA to the A-site of ribosomes during protein biosynthesis.</text>
</comment>
<comment type="subunit">
    <text evidence="8">Monomer.</text>
</comment>
<dbReference type="SUPFAM" id="SSF50447">
    <property type="entry name" value="Translation proteins"/>
    <property type="match status" value="1"/>
</dbReference>
<proteinExistence type="inferred from homology"/>
<dbReference type="EMBL" id="JAROAS010000023">
    <property type="protein sequence ID" value="MED4128942.1"/>
    <property type="molecule type" value="Genomic_DNA"/>
</dbReference>
<keyword evidence="6 8" id="KW-0342">GTP-binding</keyword>
<reference evidence="10 11" key="1">
    <citation type="submission" date="2023-03" db="EMBL/GenBank/DDBJ databases">
        <title>Bacillus Genome Sequencing.</title>
        <authorList>
            <person name="Dunlap C."/>
        </authorList>
    </citation>
    <scope>NUCLEOTIDE SEQUENCE [LARGE SCALE GENOMIC DNA]</scope>
    <source>
        <strain evidence="10 11">B-4107</strain>
    </source>
</reference>
<dbReference type="InterPro" id="IPR004161">
    <property type="entry name" value="EFTu-like_2"/>
</dbReference>
<dbReference type="RefSeq" id="WP_328237673.1">
    <property type="nucleotide sequence ID" value="NZ_JAROAS010000023.1"/>
</dbReference>
<evidence type="ECO:0000256" key="3">
    <source>
        <dbReference type="ARBA" id="ARBA00022801"/>
    </source>
</evidence>
<comment type="similarity">
    <text evidence="8">Belongs to the TRAFAC class translation factor GTPase superfamily. Classic translation factor GTPase family. EF-Tu/EF-1A subfamily.</text>
</comment>
<dbReference type="HAMAP" id="MF_00118_B">
    <property type="entry name" value="EF_Tu_B"/>
    <property type="match status" value="1"/>
</dbReference>
<dbReference type="InterPro" id="IPR000795">
    <property type="entry name" value="T_Tr_GTP-bd_dom"/>
</dbReference>
<comment type="subcellular location">
    <subcellularLocation>
        <location evidence="8">Cytoplasm</location>
    </subcellularLocation>
</comment>
<dbReference type="EC" id="3.6.5.3" evidence="8"/>
<keyword evidence="11" id="KW-1185">Reference proteome</keyword>
<dbReference type="InterPro" id="IPR031157">
    <property type="entry name" value="G_TR_CS"/>
</dbReference>
<dbReference type="Pfam" id="PF00009">
    <property type="entry name" value="GTP_EFTU"/>
    <property type="match status" value="1"/>
</dbReference>
<evidence type="ECO:0000259" key="9">
    <source>
        <dbReference type="PROSITE" id="PS51722"/>
    </source>
</evidence>
<keyword evidence="4 8" id="KW-0460">Magnesium</keyword>
<evidence type="ECO:0000256" key="4">
    <source>
        <dbReference type="ARBA" id="ARBA00022842"/>
    </source>
</evidence>
<evidence type="ECO:0000256" key="5">
    <source>
        <dbReference type="ARBA" id="ARBA00022917"/>
    </source>
</evidence>
<feature type="binding site" evidence="8">
    <location>
        <begin position="82"/>
        <end position="86"/>
    </location>
    <ligand>
        <name>GTP</name>
        <dbReference type="ChEBI" id="CHEBI:37565"/>
    </ligand>
</feature>
<evidence type="ECO:0000256" key="2">
    <source>
        <dbReference type="ARBA" id="ARBA00022768"/>
    </source>
</evidence>
<dbReference type="Pfam" id="PF03144">
    <property type="entry name" value="GTP_EFTU_D2"/>
    <property type="match status" value="1"/>
</dbReference>
<dbReference type="GO" id="GO:0003746">
    <property type="term" value="F:translation elongation factor activity"/>
    <property type="evidence" value="ECO:0007669"/>
    <property type="project" value="UniProtKB-KW"/>
</dbReference>
<dbReference type="InterPro" id="IPR033720">
    <property type="entry name" value="EFTU_2"/>
</dbReference>
<feature type="binding site" evidence="8">
    <location>
        <begin position="137"/>
        <end position="140"/>
    </location>
    <ligand>
        <name>GTP</name>
        <dbReference type="ChEBI" id="CHEBI:37565"/>
    </ligand>
</feature>
<dbReference type="PROSITE" id="PS51722">
    <property type="entry name" value="G_TR_2"/>
    <property type="match status" value="1"/>
</dbReference>
<dbReference type="PANTHER" id="PTHR43721:SF22">
    <property type="entry name" value="ELONGATION FACTOR TU, MITOCHONDRIAL"/>
    <property type="match status" value="1"/>
</dbReference>
<accession>A0ABU6NQ80</accession>
<evidence type="ECO:0000256" key="8">
    <source>
        <dbReference type="HAMAP-Rule" id="MF_00118"/>
    </source>
</evidence>
<gene>
    <name evidence="8 10" type="primary">tuf</name>
    <name evidence="10" type="ORF">P5F74_12410</name>
</gene>
<dbReference type="PRINTS" id="PR00315">
    <property type="entry name" value="ELONGATNFCT"/>
</dbReference>
<dbReference type="InterPro" id="IPR027417">
    <property type="entry name" value="P-loop_NTPase"/>
</dbReference>
<dbReference type="NCBIfam" id="NF009372">
    <property type="entry name" value="PRK12735.1"/>
    <property type="match status" value="1"/>
</dbReference>
<dbReference type="NCBIfam" id="NF000766">
    <property type="entry name" value="PRK00049.1"/>
    <property type="match status" value="1"/>
</dbReference>
<dbReference type="InterPro" id="IPR004541">
    <property type="entry name" value="Transl_elong_EFTu/EF1A_bac/org"/>
</dbReference>
<dbReference type="SUPFAM" id="SSF50465">
    <property type="entry name" value="EF-Tu/eEF-1alpha/eIF2-gamma C-terminal domain"/>
    <property type="match status" value="1"/>
</dbReference>
<comment type="catalytic activity">
    <reaction evidence="8">
        <text>GTP + H2O = GDP + phosphate + H(+)</text>
        <dbReference type="Rhea" id="RHEA:19669"/>
        <dbReference type="ChEBI" id="CHEBI:15377"/>
        <dbReference type="ChEBI" id="CHEBI:15378"/>
        <dbReference type="ChEBI" id="CHEBI:37565"/>
        <dbReference type="ChEBI" id="CHEBI:43474"/>
        <dbReference type="ChEBI" id="CHEBI:58189"/>
        <dbReference type="EC" id="3.6.5.3"/>
    </reaction>
</comment>
<organism evidence="10 11">
    <name type="scientific">Shouchella miscanthi</name>
    <dbReference type="NCBI Taxonomy" id="2598861"/>
    <lineage>
        <taxon>Bacteria</taxon>
        <taxon>Bacillati</taxon>
        <taxon>Bacillota</taxon>
        <taxon>Bacilli</taxon>
        <taxon>Bacillales</taxon>
        <taxon>Bacillaceae</taxon>
        <taxon>Shouchella</taxon>
    </lineage>
</organism>
<dbReference type="InterPro" id="IPR041709">
    <property type="entry name" value="EF-Tu_GTP-bd"/>
</dbReference>
<sequence length="396" mass="43474">MAKEKFDRSKTHANIGTIGHVDHGKTTLTAAITTVLAKRSGKGEARAYDSIDGAPEERERGITISTAHVEYETDSRHYAHVDCPGHADYVKNMITGAAQMDGGILVVSAADGPMPQTREHILLSRQVGVPYLVVFLNKCDMVDDEELLELVEMEVRDLLSEYDFPGDDVPVIQGSALKALQGEAEWEEKIVELMNAVDEYIPTPERDKDKPFMMPVEDVFSITGRGTVATGRVERGQLNVGDTVEILGIEEEKKSTTVTGVEMFRKLLDYAEAGDNIGALLRGVAREDIQRGQVLAKPGTITPHTNFKAEVYVLSKEEGGRHTPFFSNYRPQFYFRTTDVTGICQLPEGTEMVMPGDNIEMTVELIAPIAIEEGTKFSIREGGRTVGAGVVATIQK</sequence>
<dbReference type="PANTHER" id="PTHR43721">
    <property type="entry name" value="ELONGATION FACTOR TU-RELATED"/>
    <property type="match status" value="1"/>
</dbReference>
<keyword evidence="2 8" id="KW-0251">Elongation factor</keyword>
<protein>
    <recommendedName>
        <fullName evidence="7 8">Elongation factor Tu</fullName>
        <shortName evidence="8">EF-Tu</shortName>
        <ecNumber evidence="8">3.6.5.3</ecNumber>
    </recommendedName>
</protein>
<dbReference type="NCBIfam" id="TIGR00231">
    <property type="entry name" value="small_GTP"/>
    <property type="match status" value="1"/>
</dbReference>
<feature type="domain" description="Tr-type G" evidence="9">
    <location>
        <begin position="10"/>
        <end position="205"/>
    </location>
</feature>
<dbReference type="InterPro" id="IPR009001">
    <property type="entry name" value="Transl_elong_EF1A/Init_IF2_C"/>
</dbReference>
<evidence type="ECO:0000313" key="11">
    <source>
        <dbReference type="Proteomes" id="UP001341820"/>
    </source>
</evidence>